<keyword evidence="2" id="KW-1185">Reference proteome</keyword>
<protein>
    <submittedName>
        <fullName evidence="1">Four helix bundle protein</fullName>
    </submittedName>
</protein>
<dbReference type="Proteomes" id="UP000248584">
    <property type="component" value="Unassembled WGS sequence"/>
</dbReference>
<dbReference type="EMBL" id="QKZR01000002">
    <property type="protein sequence ID" value="PZX40832.1"/>
    <property type="molecule type" value="Genomic_DNA"/>
</dbReference>
<dbReference type="RefSeq" id="WP_015362797.1">
    <property type="nucleotide sequence ID" value="NZ_QKZR01000002.1"/>
</dbReference>
<dbReference type="SUPFAM" id="SSF158446">
    <property type="entry name" value="IVS-encoded protein-like"/>
    <property type="match status" value="1"/>
</dbReference>
<reference evidence="1 2" key="1">
    <citation type="submission" date="2018-06" db="EMBL/GenBank/DDBJ databases">
        <title>Genomic Encyclopedia of Archaeal and Bacterial Type Strains, Phase II (KMG-II): from individual species to whole genera.</title>
        <authorList>
            <person name="Goeker M."/>
        </authorList>
    </citation>
    <scope>NUCLEOTIDE SEQUENCE [LARGE SCALE GENOMIC DNA]</scope>
    <source>
        <strain evidence="1 2">DSM 17205</strain>
    </source>
</reference>
<dbReference type="InterPro" id="IPR012657">
    <property type="entry name" value="23S_rRNA-intervening_sequence"/>
</dbReference>
<evidence type="ECO:0000313" key="1">
    <source>
        <dbReference type="EMBL" id="PZX40832.1"/>
    </source>
</evidence>
<accession>A0ABX5PY49</accession>
<sequence length="115" mass="13116">MSEKPYDVEDRLILFAADVVKEFDFPIKTYASKYYAEQLIRSSGSAALNYGEFAGAGTSKDRINKLRICLKELKECKNNLRIQLKADLLKNDQRNLVDESLQLSKIVATIIKNQK</sequence>
<comment type="caution">
    <text evidence="1">The sequence shown here is derived from an EMBL/GenBank/DDBJ whole genome shotgun (WGS) entry which is preliminary data.</text>
</comment>
<proteinExistence type="predicted"/>
<dbReference type="Pfam" id="PF05635">
    <property type="entry name" value="23S_rRNA_IVP"/>
    <property type="match status" value="1"/>
</dbReference>
<organism evidence="1 2">
    <name type="scientific">Nonlabens dokdonensis</name>
    <dbReference type="NCBI Taxonomy" id="328515"/>
    <lineage>
        <taxon>Bacteria</taxon>
        <taxon>Pseudomonadati</taxon>
        <taxon>Bacteroidota</taxon>
        <taxon>Flavobacteriia</taxon>
        <taxon>Flavobacteriales</taxon>
        <taxon>Flavobacteriaceae</taxon>
        <taxon>Nonlabens</taxon>
    </lineage>
</organism>
<name>A0ABX5PY49_9FLAO</name>
<dbReference type="Gene3D" id="1.20.1440.60">
    <property type="entry name" value="23S rRNA-intervening sequence"/>
    <property type="match status" value="1"/>
</dbReference>
<dbReference type="NCBIfam" id="TIGR02436">
    <property type="entry name" value="four helix bundle protein"/>
    <property type="match status" value="1"/>
</dbReference>
<gene>
    <name evidence="1" type="ORF">LX97_01605</name>
</gene>
<evidence type="ECO:0000313" key="2">
    <source>
        <dbReference type="Proteomes" id="UP000248584"/>
    </source>
</evidence>
<dbReference type="InterPro" id="IPR036583">
    <property type="entry name" value="23S_rRNA_IVS_sf"/>
</dbReference>